<gene>
    <name evidence="2" type="ORF">S03H2_64380</name>
</gene>
<proteinExistence type="predicted"/>
<name>X1I730_9ZZZZ</name>
<accession>X1I730</accession>
<evidence type="ECO:0000313" key="2">
    <source>
        <dbReference type="EMBL" id="GAH78206.1"/>
    </source>
</evidence>
<dbReference type="AlphaFoldDB" id="X1I730"/>
<organism evidence="2">
    <name type="scientific">marine sediment metagenome</name>
    <dbReference type="NCBI Taxonomy" id="412755"/>
    <lineage>
        <taxon>unclassified sequences</taxon>
        <taxon>metagenomes</taxon>
        <taxon>ecological metagenomes</taxon>
    </lineage>
</organism>
<sequence length="118" mass="13003">ELNLERIFSSDEFEPAKFGPARWLEDGSGYTTLEDSDTQEEGKDIVRYEPETGSREVMVPATRLIPPGESAPLEIDGYCWSPDGANQKGGFPMSKIRPSLDGDNRKLVPAKAGIRGLF</sequence>
<feature type="region of interest" description="Disordered" evidence="1">
    <location>
        <begin position="19"/>
        <end position="41"/>
    </location>
</feature>
<reference evidence="2" key="1">
    <citation type="journal article" date="2014" name="Front. Microbiol.">
        <title>High frequency of phylogenetically diverse reductive dehalogenase-homologous genes in deep subseafloor sedimentary metagenomes.</title>
        <authorList>
            <person name="Kawai M."/>
            <person name="Futagami T."/>
            <person name="Toyoda A."/>
            <person name="Takaki Y."/>
            <person name="Nishi S."/>
            <person name="Hori S."/>
            <person name="Arai W."/>
            <person name="Tsubouchi T."/>
            <person name="Morono Y."/>
            <person name="Uchiyama I."/>
            <person name="Ito T."/>
            <person name="Fujiyama A."/>
            <person name="Inagaki F."/>
            <person name="Takami H."/>
        </authorList>
    </citation>
    <scope>NUCLEOTIDE SEQUENCE</scope>
    <source>
        <strain evidence="2">Expedition CK06-06</strain>
    </source>
</reference>
<comment type="caution">
    <text evidence="2">The sequence shown here is derived from an EMBL/GenBank/DDBJ whole genome shotgun (WGS) entry which is preliminary data.</text>
</comment>
<feature type="non-terminal residue" evidence="2">
    <location>
        <position position="1"/>
    </location>
</feature>
<dbReference type="EMBL" id="BARU01041812">
    <property type="protein sequence ID" value="GAH78206.1"/>
    <property type="molecule type" value="Genomic_DNA"/>
</dbReference>
<protein>
    <submittedName>
        <fullName evidence="2">Uncharacterized protein</fullName>
    </submittedName>
</protein>
<evidence type="ECO:0000256" key="1">
    <source>
        <dbReference type="SAM" id="MobiDB-lite"/>
    </source>
</evidence>